<dbReference type="RefSeq" id="WP_182458679.1">
    <property type="nucleotide sequence ID" value="NZ_CP059732.1"/>
</dbReference>
<keyword evidence="3" id="KW-0804">Transcription</keyword>
<keyword evidence="6" id="KW-1185">Reference proteome</keyword>
<dbReference type="PRINTS" id="PR00032">
    <property type="entry name" value="HTHARAC"/>
</dbReference>
<dbReference type="PANTHER" id="PTHR43280:SF32">
    <property type="entry name" value="TRANSCRIPTIONAL REGULATORY PROTEIN"/>
    <property type="match status" value="1"/>
</dbReference>
<dbReference type="Gene3D" id="1.10.10.60">
    <property type="entry name" value="Homeodomain-like"/>
    <property type="match status" value="1"/>
</dbReference>
<evidence type="ECO:0000313" key="5">
    <source>
        <dbReference type="EMBL" id="QMW01397.1"/>
    </source>
</evidence>
<accession>A0A7G5GRA5</accession>
<dbReference type="SMART" id="SM00342">
    <property type="entry name" value="HTH_ARAC"/>
    <property type="match status" value="1"/>
</dbReference>
<dbReference type="SUPFAM" id="SSF46689">
    <property type="entry name" value="Homeodomain-like"/>
    <property type="match status" value="1"/>
</dbReference>
<dbReference type="AlphaFoldDB" id="A0A7G5GRA5"/>
<name>A0A7G5GRA5_9BACT</name>
<dbReference type="GO" id="GO:0003700">
    <property type="term" value="F:DNA-binding transcription factor activity"/>
    <property type="evidence" value="ECO:0007669"/>
    <property type="project" value="InterPro"/>
</dbReference>
<sequence>MEFVDIKSIAELHDFFHYGKPIHPLLSVVDLAKVDRSHRKPGVAYRIDLYSIACKEIQGKFMYGRTTYDFSEGTLMFTAPNQILSPAAENRVTGWGIYIHPDFLNASPKGHALMEYSFFGYDMNEALHTSEAEKKVLDDCRQNIERELSNNLDKHSANLILMNLEMILGYCSRFYDRQFLTRTNVSNDIVEKFDRLLTNYFAQHSLIESGVPDVGYFASRLNLSANYLSDLLGKYTGKSTYEHIHLKLVEKAKSLLWSTENSISEIAYDLGFEHPSHFTKVFKNKTGLSPRQFRNLN</sequence>
<keyword evidence="2" id="KW-0238">DNA-binding</keyword>
<evidence type="ECO:0000256" key="1">
    <source>
        <dbReference type="ARBA" id="ARBA00023015"/>
    </source>
</evidence>
<dbReference type="PROSITE" id="PS01124">
    <property type="entry name" value="HTH_ARAC_FAMILY_2"/>
    <property type="match status" value="1"/>
</dbReference>
<protein>
    <submittedName>
        <fullName evidence="5">AraC family transcriptional regulator</fullName>
    </submittedName>
</protein>
<dbReference type="InterPro" id="IPR018060">
    <property type="entry name" value="HTH_AraC"/>
</dbReference>
<evidence type="ECO:0000256" key="2">
    <source>
        <dbReference type="ARBA" id="ARBA00023125"/>
    </source>
</evidence>
<evidence type="ECO:0000259" key="4">
    <source>
        <dbReference type="PROSITE" id="PS01124"/>
    </source>
</evidence>
<dbReference type="InterPro" id="IPR020449">
    <property type="entry name" value="Tscrpt_reg_AraC-type_HTH"/>
</dbReference>
<dbReference type="Pfam" id="PF12833">
    <property type="entry name" value="HTH_18"/>
    <property type="match status" value="1"/>
</dbReference>
<evidence type="ECO:0000256" key="3">
    <source>
        <dbReference type="ARBA" id="ARBA00023163"/>
    </source>
</evidence>
<reference evidence="5 6" key="1">
    <citation type="submission" date="2020-07" db="EMBL/GenBank/DDBJ databases">
        <title>Spirosoma foliorum sp. nov., isolated from the leaves on the Nejang mountain Korea, Republic of.</title>
        <authorList>
            <person name="Ho H."/>
            <person name="Lee Y.-J."/>
            <person name="Nurcahyanto D.-A."/>
            <person name="Kim S.-G."/>
        </authorList>
    </citation>
    <scope>NUCLEOTIDE SEQUENCE [LARGE SCALE GENOMIC DNA]</scope>
    <source>
        <strain evidence="5 6">PL0136</strain>
    </source>
</reference>
<organism evidence="5 6">
    <name type="scientific">Spirosoma foliorum</name>
    <dbReference type="NCBI Taxonomy" id="2710596"/>
    <lineage>
        <taxon>Bacteria</taxon>
        <taxon>Pseudomonadati</taxon>
        <taxon>Bacteroidota</taxon>
        <taxon>Cytophagia</taxon>
        <taxon>Cytophagales</taxon>
        <taxon>Cytophagaceae</taxon>
        <taxon>Spirosoma</taxon>
    </lineage>
</organism>
<dbReference type="InterPro" id="IPR009057">
    <property type="entry name" value="Homeodomain-like_sf"/>
</dbReference>
<dbReference type="Proteomes" id="UP000515369">
    <property type="component" value="Chromosome"/>
</dbReference>
<evidence type="ECO:0000313" key="6">
    <source>
        <dbReference type="Proteomes" id="UP000515369"/>
    </source>
</evidence>
<dbReference type="GO" id="GO:0043565">
    <property type="term" value="F:sequence-specific DNA binding"/>
    <property type="evidence" value="ECO:0007669"/>
    <property type="project" value="InterPro"/>
</dbReference>
<gene>
    <name evidence="5" type="ORF">H3H32_26055</name>
</gene>
<keyword evidence="1" id="KW-0805">Transcription regulation</keyword>
<dbReference type="PANTHER" id="PTHR43280">
    <property type="entry name" value="ARAC-FAMILY TRANSCRIPTIONAL REGULATOR"/>
    <property type="match status" value="1"/>
</dbReference>
<dbReference type="KEGG" id="sfol:H3H32_26055"/>
<dbReference type="EMBL" id="CP059732">
    <property type="protein sequence ID" value="QMW01397.1"/>
    <property type="molecule type" value="Genomic_DNA"/>
</dbReference>
<proteinExistence type="predicted"/>
<feature type="domain" description="HTH araC/xylS-type" evidence="4">
    <location>
        <begin position="191"/>
        <end position="296"/>
    </location>
</feature>